<gene>
    <name evidence="4" type="primary">rihC_1</name>
    <name evidence="4" type="ORF">NCTC12965_00582</name>
</gene>
<dbReference type="GO" id="GO:0006152">
    <property type="term" value="P:purine nucleoside catabolic process"/>
    <property type="evidence" value="ECO:0007669"/>
    <property type="project" value="TreeGrafter"/>
</dbReference>
<reference evidence="4" key="1">
    <citation type="submission" date="2019-05" db="EMBL/GenBank/DDBJ databases">
        <authorList>
            <consortium name="Pathogen Informatics"/>
        </authorList>
    </citation>
    <scope>NUCLEOTIDE SEQUENCE [LARGE SCALE GENOMIC DNA]</scope>
    <source>
        <strain evidence="4">NCTC12965</strain>
    </source>
</reference>
<evidence type="ECO:0000313" key="4">
    <source>
        <dbReference type="EMBL" id="VTR18603.1"/>
    </source>
</evidence>
<dbReference type="InterPro" id="IPR001910">
    <property type="entry name" value="Inosine/uridine_hydrolase_dom"/>
</dbReference>
<sequence>MSSSSAPIAMILDTDPGIDDAVALVAALFHPKIDLRLVSTVAGNVSVDKTTHNALRLLHFLGASTPVARGQRLHWYVNWKMPAIFTATLAWMGTRLRSQHGRSLTVMPSK</sequence>
<keyword evidence="2 4" id="KW-0326">Glycosidase</keyword>
<dbReference type="AlphaFoldDB" id="A0A4U9THD3"/>
<dbReference type="EMBL" id="CABEEZ010000019">
    <property type="protein sequence ID" value="VTR18603.1"/>
    <property type="molecule type" value="Genomic_DNA"/>
</dbReference>
<dbReference type="InterPro" id="IPR023186">
    <property type="entry name" value="IUNH"/>
</dbReference>
<dbReference type="InterPro" id="IPR036452">
    <property type="entry name" value="Ribo_hydro-like"/>
</dbReference>
<keyword evidence="1 4" id="KW-0378">Hydrolase</keyword>
<dbReference type="GO" id="GO:0045437">
    <property type="term" value="F:uridine nucleosidase activity"/>
    <property type="evidence" value="ECO:0007669"/>
    <property type="project" value="UniProtKB-ARBA"/>
</dbReference>
<dbReference type="PANTHER" id="PTHR12304:SF15">
    <property type="entry name" value="NON-SPECIFIC RIBONUCLEOSIDE HYDROLASE RIHC"/>
    <property type="match status" value="1"/>
</dbReference>
<protein>
    <submittedName>
        <fullName evidence="4">Non-specific ribonucleoside hydrolase rihC</fullName>
        <ecNumber evidence="4">3.2.-.-</ecNumber>
    </submittedName>
</protein>
<evidence type="ECO:0000256" key="1">
    <source>
        <dbReference type="ARBA" id="ARBA00022801"/>
    </source>
</evidence>
<feature type="domain" description="Inosine/uridine-preferring nucleoside hydrolase" evidence="3">
    <location>
        <begin position="10"/>
        <end position="73"/>
    </location>
</feature>
<dbReference type="PANTHER" id="PTHR12304">
    <property type="entry name" value="INOSINE-URIDINE PREFERRING NUCLEOSIDE HYDROLASE"/>
    <property type="match status" value="1"/>
</dbReference>
<dbReference type="Gene3D" id="3.90.245.10">
    <property type="entry name" value="Ribonucleoside hydrolase-like"/>
    <property type="match status" value="1"/>
</dbReference>
<evidence type="ECO:0000256" key="2">
    <source>
        <dbReference type="ARBA" id="ARBA00023295"/>
    </source>
</evidence>
<organism evidence="4">
    <name type="scientific">Serratia fonticola</name>
    <dbReference type="NCBI Taxonomy" id="47917"/>
    <lineage>
        <taxon>Bacteria</taxon>
        <taxon>Pseudomonadati</taxon>
        <taxon>Pseudomonadota</taxon>
        <taxon>Gammaproteobacteria</taxon>
        <taxon>Enterobacterales</taxon>
        <taxon>Yersiniaceae</taxon>
        <taxon>Serratia</taxon>
    </lineage>
</organism>
<dbReference type="GO" id="GO:0008477">
    <property type="term" value="F:purine nucleosidase activity"/>
    <property type="evidence" value="ECO:0007669"/>
    <property type="project" value="TreeGrafter"/>
</dbReference>
<dbReference type="EC" id="3.2.-.-" evidence="4"/>
<accession>A0A4U9THD3</accession>
<dbReference type="GO" id="GO:0005829">
    <property type="term" value="C:cytosol"/>
    <property type="evidence" value="ECO:0007669"/>
    <property type="project" value="TreeGrafter"/>
</dbReference>
<dbReference type="Pfam" id="PF01156">
    <property type="entry name" value="IU_nuc_hydro"/>
    <property type="match status" value="1"/>
</dbReference>
<dbReference type="PROSITE" id="PS01247">
    <property type="entry name" value="IUNH"/>
    <property type="match status" value="1"/>
</dbReference>
<evidence type="ECO:0000259" key="3">
    <source>
        <dbReference type="Pfam" id="PF01156"/>
    </source>
</evidence>
<dbReference type="InterPro" id="IPR015910">
    <property type="entry name" value="I/U_nuclsd_hydro_CS"/>
</dbReference>
<dbReference type="SUPFAM" id="SSF53590">
    <property type="entry name" value="Nucleoside hydrolase"/>
    <property type="match status" value="1"/>
</dbReference>
<proteinExistence type="predicted"/>
<name>A0A4U9THD3_SERFO</name>